<dbReference type="InterPro" id="IPR029032">
    <property type="entry name" value="AhpD-like"/>
</dbReference>
<evidence type="ECO:0000256" key="1">
    <source>
        <dbReference type="SAM" id="MobiDB-lite"/>
    </source>
</evidence>
<proteinExistence type="predicted"/>
<dbReference type="Proteomes" id="UP000199629">
    <property type="component" value="Unassembled WGS sequence"/>
</dbReference>
<feature type="region of interest" description="Disordered" evidence="1">
    <location>
        <begin position="354"/>
        <end position="379"/>
    </location>
</feature>
<organism evidence="2 3">
    <name type="scientific">Micromonospora chaiyaphumensis</name>
    <dbReference type="NCBI Taxonomy" id="307119"/>
    <lineage>
        <taxon>Bacteria</taxon>
        <taxon>Bacillati</taxon>
        <taxon>Actinomycetota</taxon>
        <taxon>Actinomycetes</taxon>
        <taxon>Micromonosporales</taxon>
        <taxon>Micromonosporaceae</taxon>
        <taxon>Micromonospora</taxon>
    </lineage>
</organism>
<evidence type="ECO:0000313" key="2">
    <source>
        <dbReference type="EMBL" id="SCE89755.1"/>
    </source>
</evidence>
<dbReference type="Gene3D" id="1.20.1290.10">
    <property type="entry name" value="AhpD-like"/>
    <property type="match status" value="2"/>
</dbReference>
<dbReference type="GO" id="GO:0004601">
    <property type="term" value="F:peroxidase activity"/>
    <property type="evidence" value="ECO:0007669"/>
    <property type="project" value="UniProtKB-KW"/>
</dbReference>
<dbReference type="EMBL" id="FMCS01000003">
    <property type="protein sequence ID" value="SCE89755.1"/>
    <property type="molecule type" value="Genomic_DNA"/>
</dbReference>
<reference evidence="3" key="1">
    <citation type="submission" date="2016-06" db="EMBL/GenBank/DDBJ databases">
        <authorList>
            <person name="Varghese N."/>
            <person name="Submissions Spin"/>
        </authorList>
    </citation>
    <scope>NUCLEOTIDE SEQUENCE [LARGE SCALE GENOMIC DNA]</scope>
    <source>
        <strain evidence="3">DSM 45246</strain>
    </source>
</reference>
<accession>A0A1C4W0V7</accession>
<gene>
    <name evidence="2" type="ORF">GA0070214_10395</name>
</gene>
<keyword evidence="3" id="KW-1185">Reference proteome</keyword>
<name>A0A1C4W0V7_9ACTN</name>
<dbReference type="SUPFAM" id="SSF69118">
    <property type="entry name" value="AhpD-like"/>
    <property type="match status" value="2"/>
</dbReference>
<protein>
    <submittedName>
        <fullName evidence="2">Alkylhydroperoxidase AhpD family core domain-containing protein</fullName>
    </submittedName>
</protein>
<keyword evidence="2" id="KW-0575">Peroxidase</keyword>
<sequence>MGKLLARAMRKTSLAQVRHVRPVAPGAARGTVADVYRQVVDDFGMLAPPIALHSPAPPALAASWLMLRETLLTAGPGERAAREAVAAAVSHGNRCPYCVEVHGATLTGLVGRAGAPAVVDRGAGGLTDPRLRDLAAWAEASGSPDPARRPPPPFPAARSAGLIGVAVTFHYLNRMVNVFLTDSPLPALPPAARGGARRAAAGLFGALARPDRPPGRSLALLPPAAAPPDLAWAAGSPLIADALARAARAIDECAATAAPEPVRRLVGDRLAHAGEGTPGPVGRSELDALVAPLDPAQRPAARLALLVTLASYQVTDRLIGEVRAAGHDDAALVALCAWASLAAARQAGGRLHEDLRRAGGGQPSISGEDTPTAAPPSWD</sequence>
<dbReference type="AlphaFoldDB" id="A0A1C4W0V7"/>
<dbReference type="RefSeq" id="WP_139141781.1">
    <property type="nucleotide sequence ID" value="NZ_FMCS01000003.1"/>
</dbReference>
<evidence type="ECO:0000313" key="3">
    <source>
        <dbReference type="Proteomes" id="UP000199629"/>
    </source>
</evidence>
<keyword evidence="2" id="KW-0560">Oxidoreductase</keyword>